<evidence type="ECO:0000313" key="1">
    <source>
        <dbReference type="EMBL" id="OAQ07933.1"/>
    </source>
</evidence>
<reference evidence="2" key="1">
    <citation type="submission" date="2016-03" db="EMBL/GenBank/DDBJ databases">
        <authorList>
            <person name="Johnson T.J."/>
            <person name="Youmans B."/>
            <person name="Case K."/>
            <person name="Noll S."/>
        </authorList>
    </citation>
    <scope>NUCLEOTIDE SEQUENCE [LARGE SCALE GENOMIC DNA]</scope>
    <source>
        <strain evidence="2">UMNLAv8</strain>
    </source>
</reference>
<gene>
    <name evidence="1" type="ORF">A3O14_04805</name>
</gene>
<dbReference type="AlphaFoldDB" id="A0A179C5G7"/>
<dbReference type="EMBL" id="LVKI01000019">
    <property type="protein sequence ID" value="OAQ07933.1"/>
    <property type="molecule type" value="Genomic_DNA"/>
</dbReference>
<sequence length="139" mass="16209">MIDLLISDLTELVNVGQELTNSNKRVNNLKNSLDERLIKLKHERTYKPKFPLSLFIHKNILDDVTNDEELKSYNKAVSEYNEELKQGKRLAIKYRTLKSEIRMLIDELTLSDVKKLCLTTDVTTEQAEKIYKSLKELPV</sequence>
<comment type="caution">
    <text evidence="1">The sequence shown here is derived from an EMBL/GenBank/DDBJ whole genome shotgun (WGS) entry which is preliminary data.</text>
</comment>
<name>A0A179C5G7_9LACO</name>
<organism evidence="1 2">
    <name type="scientific">Ligilactobacillus aviarius</name>
    <dbReference type="NCBI Taxonomy" id="1606"/>
    <lineage>
        <taxon>Bacteria</taxon>
        <taxon>Bacillati</taxon>
        <taxon>Bacillota</taxon>
        <taxon>Bacilli</taxon>
        <taxon>Lactobacillales</taxon>
        <taxon>Lactobacillaceae</taxon>
        <taxon>Ligilactobacillus</taxon>
    </lineage>
</organism>
<accession>A0A179C5G7</accession>
<dbReference type="Proteomes" id="UP000078520">
    <property type="component" value="Unassembled WGS sequence"/>
</dbReference>
<proteinExistence type="predicted"/>
<protein>
    <submittedName>
        <fullName evidence="1">Uncharacterized protein</fullName>
    </submittedName>
</protein>
<dbReference type="RefSeq" id="WP_064208704.1">
    <property type="nucleotide sequence ID" value="NZ_LVKC01000005.1"/>
</dbReference>
<evidence type="ECO:0000313" key="2">
    <source>
        <dbReference type="Proteomes" id="UP000078520"/>
    </source>
</evidence>